<dbReference type="AlphaFoldDB" id="A0A4Y8IX75"/>
<comment type="cofactor">
    <cofactor evidence="1">
        <name>Mg(2+)</name>
        <dbReference type="ChEBI" id="CHEBI:18420"/>
    </cofactor>
</comment>
<accession>A0A4Y8IX75</accession>
<dbReference type="InterPro" id="IPR008949">
    <property type="entry name" value="Isoprenoid_synthase_dom_sf"/>
</dbReference>
<dbReference type="EC" id="2.5.1.30" evidence="9"/>
<evidence type="ECO:0000256" key="4">
    <source>
        <dbReference type="ARBA" id="ARBA00022723"/>
    </source>
</evidence>
<comment type="catalytic activity">
    <reaction evidence="6">
        <text>4 isopentenyl diphosphate + (2E,6E)-farnesyl diphosphate = all-trans-heptaprenyl diphosphate + 4 diphosphate</text>
        <dbReference type="Rhea" id="RHEA:27794"/>
        <dbReference type="ChEBI" id="CHEBI:33019"/>
        <dbReference type="ChEBI" id="CHEBI:58206"/>
        <dbReference type="ChEBI" id="CHEBI:128769"/>
        <dbReference type="ChEBI" id="CHEBI:175763"/>
        <dbReference type="EC" id="2.5.1.30"/>
    </reaction>
</comment>
<dbReference type="PANTHER" id="PTHR12001">
    <property type="entry name" value="GERANYLGERANYL PYROPHOSPHATE SYNTHASE"/>
    <property type="match status" value="1"/>
</dbReference>
<reference evidence="12 13" key="1">
    <citation type="submission" date="2019-03" db="EMBL/GenBank/DDBJ databases">
        <authorList>
            <person name="He R.-H."/>
        </authorList>
    </citation>
    <scope>NUCLEOTIDE SEQUENCE [LARGE SCALE GENOMIC DNA]</scope>
    <source>
        <strain evidence="13">SH 714</strain>
    </source>
</reference>
<dbReference type="FunFam" id="1.10.600.10:FF:000014">
    <property type="entry name" value="Heptaprenyl diphosphate synthase component II"/>
    <property type="match status" value="1"/>
</dbReference>
<evidence type="ECO:0000256" key="2">
    <source>
        <dbReference type="ARBA" id="ARBA00006706"/>
    </source>
</evidence>
<keyword evidence="4" id="KW-0479">Metal-binding</keyword>
<evidence type="ECO:0000256" key="5">
    <source>
        <dbReference type="ARBA" id="ARBA00022842"/>
    </source>
</evidence>
<dbReference type="RefSeq" id="WP_134339024.1">
    <property type="nucleotide sequence ID" value="NZ_SOPW01000003.1"/>
</dbReference>
<gene>
    <name evidence="12" type="ORF">E3U55_03895</name>
</gene>
<evidence type="ECO:0000256" key="1">
    <source>
        <dbReference type="ARBA" id="ARBA00001946"/>
    </source>
</evidence>
<evidence type="ECO:0000256" key="3">
    <source>
        <dbReference type="ARBA" id="ARBA00022679"/>
    </source>
</evidence>
<dbReference type="Proteomes" id="UP000297975">
    <property type="component" value="Unassembled WGS sequence"/>
</dbReference>
<proteinExistence type="inferred from homology"/>
<evidence type="ECO:0000256" key="10">
    <source>
        <dbReference type="ARBA" id="ARBA00070472"/>
    </source>
</evidence>
<dbReference type="Pfam" id="PF00348">
    <property type="entry name" value="polyprenyl_synt"/>
    <property type="match status" value="1"/>
</dbReference>
<evidence type="ECO:0000313" key="13">
    <source>
        <dbReference type="Proteomes" id="UP000297975"/>
    </source>
</evidence>
<comment type="caution">
    <text evidence="12">The sequence shown here is derived from an EMBL/GenBank/DDBJ whole genome shotgun (WGS) entry which is preliminary data.</text>
</comment>
<sequence>MKLATAFKYMNKDIQQVEKQIKRVTKAENTMIQSASNHLLTAGGKRIRPIFVLISSKFGSDNQNKIIDVAVALELIHMASLVHDDVIDHAMVRRGKPTVNKQWDNGTAVYTGDYIFARTLELLKSFDDNRIHSVLSNTIHQLCIGEIEQIRDKFEINQNYFTYFRRIKRKTALLIASSTQMGAIAANVDPSTEKLLKLYGYYIGMSYQIIDDILDFTSTEKELGKPVGSDLLNGHITLPTLFAIEDKKVYHAIQDYFNNKDHPSMNINEVILHIKESDAIERAYQISQKFLEKAFNTVNQLPDIEEKRLLTDIAHYLGERKF</sequence>
<dbReference type="PANTHER" id="PTHR12001:SF69">
    <property type="entry name" value="ALL TRANS-POLYPRENYL-DIPHOSPHATE SYNTHASE PDSS1"/>
    <property type="match status" value="1"/>
</dbReference>
<dbReference type="GO" id="GO:0008299">
    <property type="term" value="P:isoprenoid biosynthetic process"/>
    <property type="evidence" value="ECO:0007669"/>
    <property type="project" value="InterPro"/>
</dbReference>
<dbReference type="CDD" id="cd00685">
    <property type="entry name" value="Trans_IPPS_HT"/>
    <property type="match status" value="1"/>
</dbReference>
<dbReference type="SFLD" id="SFLDS00005">
    <property type="entry name" value="Isoprenoid_Synthase_Type_I"/>
    <property type="match status" value="1"/>
</dbReference>
<keyword evidence="13" id="KW-1185">Reference proteome</keyword>
<dbReference type="EMBL" id="SOPW01000003">
    <property type="protein sequence ID" value="TFB23965.1"/>
    <property type="molecule type" value="Genomic_DNA"/>
</dbReference>
<dbReference type="GO" id="GO:0046872">
    <property type="term" value="F:metal ion binding"/>
    <property type="evidence" value="ECO:0007669"/>
    <property type="project" value="UniProtKB-KW"/>
</dbReference>
<evidence type="ECO:0000256" key="7">
    <source>
        <dbReference type="ARBA" id="ARBA00055604"/>
    </source>
</evidence>
<dbReference type="InterPro" id="IPR033749">
    <property type="entry name" value="Polyprenyl_synt_CS"/>
</dbReference>
<comment type="similarity">
    <text evidence="2 11">Belongs to the FPP/GGPP synthase family.</text>
</comment>
<dbReference type="PROSITE" id="PS00444">
    <property type="entry name" value="POLYPRENYL_SYNTHASE_2"/>
    <property type="match status" value="1"/>
</dbReference>
<dbReference type="InterPro" id="IPR000092">
    <property type="entry name" value="Polyprenyl_synt"/>
</dbReference>
<organism evidence="12 13">
    <name type="scientific">Filobacillus milosensis</name>
    <dbReference type="NCBI Taxonomy" id="94137"/>
    <lineage>
        <taxon>Bacteria</taxon>
        <taxon>Bacillati</taxon>
        <taxon>Bacillota</taxon>
        <taxon>Bacilli</taxon>
        <taxon>Bacillales</taxon>
        <taxon>Bacillaceae</taxon>
        <taxon>Filobacillus</taxon>
    </lineage>
</organism>
<evidence type="ECO:0000256" key="9">
    <source>
        <dbReference type="ARBA" id="ARBA00066444"/>
    </source>
</evidence>
<protein>
    <recommendedName>
        <fullName evidence="10">Heptaprenyl diphosphate synthase component 2</fullName>
        <ecNumber evidence="9">2.5.1.30</ecNumber>
    </recommendedName>
</protein>
<keyword evidence="3 11" id="KW-0808">Transferase</keyword>
<comment type="function">
    <text evidence="7">Supplies heptaprenyl diphosphate, the precursor for the side chain of the isoprenoid quinone menaquinone-7 (MQ-7).</text>
</comment>
<dbReference type="OrthoDB" id="9805316at2"/>
<keyword evidence="5" id="KW-0460">Magnesium</keyword>
<evidence type="ECO:0000256" key="8">
    <source>
        <dbReference type="ARBA" id="ARBA00065985"/>
    </source>
</evidence>
<dbReference type="GO" id="GO:0000010">
    <property type="term" value="F:heptaprenyl diphosphate synthase activity"/>
    <property type="evidence" value="ECO:0007669"/>
    <property type="project" value="UniProtKB-EC"/>
</dbReference>
<name>A0A4Y8IX75_9BACI</name>
<comment type="subunit">
    <text evidence="8">Heterodimer of component I and II.</text>
</comment>
<dbReference type="Gene3D" id="1.10.600.10">
    <property type="entry name" value="Farnesyl Diphosphate Synthase"/>
    <property type="match status" value="1"/>
</dbReference>
<dbReference type="PROSITE" id="PS00723">
    <property type="entry name" value="POLYPRENYL_SYNTHASE_1"/>
    <property type="match status" value="1"/>
</dbReference>
<dbReference type="SUPFAM" id="SSF48576">
    <property type="entry name" value="Terpenoid synthases"/>
    <property type="match status" value="1"/>
</dbReference>
<evidence type="ECO:0000256" key="6">
    <source>
        <dbReference type="ARBA" id="ARBA00050780"/>
    </source>
</evidence>
<evidence type="ECO:0000313" key="12">
    <source>
        <dbReference type="EMBL" id="TFB23965.1"/>
    </source>
</evidence>
<evidence type="ECO:0000256" key="11">
    <source>
        <dbReference type="RuleBase" id="RU004466"/>
    </source>
</evidence>